<sequence>MGNELNFLIELNREYLRLLILRKSRGSYGVTDAKLRRIGLVLRQSILEFEKGRMRNEN</sequence>
<protein>
    <submittedName>
        <fullName evidence="1">ORF082</fullName>
    </submittedName>
</protein>
<evidence type="ECO:0000313" key="2">
    <source>
        <dbReference type="Proteomes" id="UP000000988"/>
    </source>
</evidence>
<dbReference type="Proteomes" id="UP000000988">
    <property type="component" value="Segment"/>
</dbReference>
<organismHost>
    <name type="scientific">Staphylococcus aureus</name>
    <dbReference type="NCBI Taxonomy" id="1280"/>
</organismHost>
<dbReference type="EMBL" id="AY954954">
    <property type="protein sequence ID" value="AAX91036.1"/>
    <property type="molecule type" value="Genomic_DNA"/>
</dbReference>
<organism evidence="1 2">
    <name type="scientific">Staphylococcus phage 2638A</name>
    <dbReference type="NCBI Taxonomy" id="320836"/>
    <lineage>
        <taxon>Viruses</taxon>
        <taxon>Duplodnaviria</taxon>
        <taxon>Heunggongvirae</taxon>
        <taxon>Uroviricota</taxon>
        <taxon>Caudoviricetes</taxon>
        <taxon>Fibralongavirus</taxon>
        <taxon>Fibralongavirus fv2638A</taxon>
    </lineage>
</organism>
<dbReference type="GeneID" id="5132915"/>
<dbReference type="KEGG" id="vg:5132915"/>
<keyword evidence="2" id="KW-1185">Reference proteome</keyword>
<dbReference type="SMR" id="Q4ZD37"/>
<proteinExistence type="predicted"/>
<dbReference type="RefSeq" id="YP_239839.1">
    <property type="nucleotide sequence ID" value="NC_007051.1"/>
</dbReference>
<reference evidence="1 2" key="1">
    <citation type="journal article" date="2005" name="Proc. Natl. Acad. Sci. U.S.A.">
        <title>The complete genomes and proteomes of 27 Staphylococcus aureus bacteriophages.</title>
        <authorList>
            <person name="Kwan T."/>
            <person name="Liu J."/>
            <person name="Dubow M."/>
            <person name="Gros P."/>
            <person name="Pelletier J."/>
        </authorList>
    </citation>
    <scope>NUCLEOTIDE SEQUENCE</scope>
</reference>
<evidence type="ECO:0000313" key="1">
    <source>
        <dbReference type="EMBL" id="AAX91036.1"/>
    </source>
</evidence>
<name>Q4ZD37_BP263</name>
<accession>Q4ZD37</accession>